<dbReference type="SMART" id="SM00065">
    <property type="entry name" value="GAF"/>
    <property type="match status" value="1"/>
</dbReference>
<evidence type="ECO:0000313" key="3">
    <source>
        <dbReference type="Proteomes" id="UP000460221"/>
    </source>
</evidence>
<dbReference type="PANTHER" id="PTHR46663">
    <property type="entry name" value="DIGUANYLATE CYCLASE DGCT-RELATED"/>
    <property type="match status" value="1"/>
</dbReference>
<dbReference type="PROSITE" id="PS50887">
    <property type="entry name" value="GGDEF"/>
    <property type="match status" value="1"/>
</dbReference>
<dbReference type="SUPFAM" id="SSF55781">
    <property type="entry name" value="GAF domain-like"/>
    <property type="match status" value="1"/>
</dbReference>
<comment type="caution">
    <text evidence="2">The sequence shown here is derived from an EMBL/GenBank/DDBJ whole genome shotgun (WGS) entry which is preliminary data.</text>
</comment>
<dbReference type="Pfam" id="PF00990">
    <property type="entry name" value="GGDEF"/>
    <property type="match status" value="1"/>
</dbReference>
<keyword evidence="3" id="KW-1185">Reference proteome</keyword>
<name>A0A7K1FKK7_9ACTN</name>
<proteinExistence type="predicted"/>
<feature type="domain" description="GGDEF" evidence="1">
    <location>
        <begin position="237"/>
        <end position="375"/>
    </location>
</feature>
<dbReference type="InterPro" id="IPR003018">
    <property type="entry name" value="GAF"/>
</dbReference>
<dbReference type="SMART" id="SM00267">
    <property type="entry name" value="GGDEF"/>
    <property type="match status" value="1"/>
</dbReference>
<protein>
    <submittedName>
        <fullName evidence="2">Diguanylate cyclase</fullName>
    </submittedName>
</protein>
<dbReference type="Proteomes" id="UP000460221">
    <property type="component" value="Unassembled WGS sequence"/>
</dbReference>
<dbReference type="Pfam" id="PF13185">
    <property type="entry name" value="GAF_2"/>
    <property type="match status" value="1"/>
</dbReference>
<dbReference type="InterPro" id="IPR029787">
    <property type="entry name" value="Nucleotide_cyclase"/>
</dbReference>
<dbReference type="PANTHER" id="PTHR46663:SF2">
    <property type="entry name" value="GGDEF DOMAIN-CONTAINING PROTEIN"/>
    <property type="match status" value="1"/>
</dbReference>
<sequence length="375" mass="39806">MPGSPRPVRWSHDPEVTAAADHSCPTGATAVPLDSLGRGVAELAALATSDFEPLQLLHRLCEVAAEALDVDGVGVMRLAEGRTTYVHATGGDIKDLELLQEALQEGPCRDALDSGQLVKAGSIDEMAWPRFECRAAELGVHAVLALPLIGRGRTWGTLDLYWAVDHTITDDDIAAAELLAHVAVSFLAMDADRAELRAAHEDLALRAMHDQLTGLPNRGLIHELIEFALAAARRNRTLVTVLFLDLDGFKAINDTFGHRAGDEVLVTAARRLLSSVREMDRVSRLAGDEFLILVDNQESAAAALEGAHALAGRIHELLARPLHIDGVDIALSASIGAAVTSGGVSVGTLVHRADTAMYEAKSGAPGGTVIRLLPE</sequence>
<organism evidence="2 3">
    <name type="scientific">Nakamurella alba</name>
    <dbReference type="NCBI Taxonomy" id="2665158"/>
    <lineage>
        <taxon>Bacteria</taxon>
        <taxon>Bacillati</taxon>
        <taxon>Actinomycetota</taxon>
        <taxon>Actinomycetes</taxon>
        <taxon>Nakamurellales</taxon>
        <taxon>Nakamurellaceae</taxon>
        <taxon>Nakamurella</taxon>
    </lineage>
</organism>
<dbReference type="AlphaFoldDB" id="A0A7K1FKK7"/>
<dbReference type="Gene3D" id="3.30.450.40">
    <property type="match status" value="1"/>
</dbReference>
<accession>A0A7K1FKK7</accession>
<dbReference type="InterPro" id="IPR000160">
    <property type="entry name" value="GGDEF_dom"/>
</dbReference>
<dbReference type="SUPFAM" id="SSF55073">
    <property type="entry name" value="Nucleotide cyclase"/>
    <property type="match status" value="1"/>
</dbReference>
<dbReference type="Gene3D" id="3.30.70.270">
    <property type="match status" value="1"/>
</dbReference>
<dbReference type="InterPro" id="IPR029016">
    <property type="entry name" value="GAF-like_dom_sf"/>
</dbReference>
<evidence type="ECO:0000313" key="2">
    <source>
        <dbReference type="EMBL" id="MTD14638.1"/>
    </source>
</evidence>
<gene>
    <name evidence="2" type="ORF">GIS00_11860</name>
</gene>
<dbReference type="InterPro" id="IPR043128">
    <property type="entry name" value="Rev_trsase/Diguanyl_cyclase"/>
</dbReference>
<dbReference type="CDD" id="cd01949">
    <property type="entry name" value="GGDEF"/>
    <property type="match status" value="1"/>
</dbReference>
<dbReference type="InterPro" id="IPR052163">
    <property type="entry name" value="DGC-Regulatory_Protein"/>
</dbReference>
<reference evidence="2 3" key="1">
    <citation type="submission" date="2019-11" db="EMBL/GenBank/DDBJ databases">
        <authorList>
            <person name="Jiang L.-Q."/>
        </authorList>
    </citation>
    <scope>NUCLEOTIDE SEQUENCE [LARGE SCALE GENOMIC DNA]</scope>
    <source>
        <strain evidence="2 3">YIM 132087</strain>
    </source>
</reference>
<dbReference type="EMBL" id="WLYK01000004">
    <property type="protein sequence ID" value="MTD14638.1"/>
    <property type="molecule type" value="Genomic_DNA"/>
</dbReference>
<dbReference type="NCBIfam" id="TIGR00254">
    <property type="entry name" value="GGDEF"/>
    <property type="match status" value="1"/>
</dbReference>
<evidence type="ECO:0000259" key="1">
    <source>
        <dbReference type="PROSITE" id="PS50887"/>
    </source>
</evidence>